<dbReference type="CDD" id="cd15542">
    <property type="entry name" value="PHD_UBR7"/>
    <property type="match status" value="1"/>
</dbReference>
<evidence type="ECO:0008006" key="11">
    <source>
        <dbReference type="Google" id="ProtNLM"/>
    </source>
</evidence>
<feature type="compositionally biased region" description="Basic and acidic residues" evidence="6">
    <location>
        <begin position="169"/>
        <end position="191"/>
    </location>
</feature>
<dbReference type="PROSITE" id="PS01359">
    <property type="entry name" value="ZF_PHD_1"/>
    <property type="match status" value="1"/>
</dbReference>
<feature type="compositionally biased region" description="Acidic residues" evidence="6">
    <location>
        <begin position="234"/>
        <end position="245"/>
    </location>
</feature>
<evidence type="ECO:0000256" key="2">
    <source>
        <dbReference type="ARBA" id="ARBA00022771"/>
    </source>
</evidence>
<dbReference type="GO" id="GO:0061630">
    <property type="term" value="F:ubiquitin protein ligase activity"/>
    <property type="evidence" value="ECO:0007669"/>
    <property type="project" value="InterPro"/>
</dbReference>
<evidence type="ECO:0000256" key="4">
    <source>
        <dbReference type="PROSITE-ProRule" id="PRU00146"/>
    </source>
</evidence>
<feature type="compositionally biased region" description="Basic and acidic residues" evidence="6">
    <location>
        <begin position="202"/>
        <end position="233"/>
    </location>
</feature>
<dbReference type="InterPro" id="IPR019786">
    <property type="entry name" value="Zinc_finger_PHD-type_CS"/>
</dbReference>
<feature type="domain" description="PHD-type" evidence="7">
    <location>
        <begin position="83"/>
        <end position="136"/>
    </location>
</feature>
<keyword evidence="10" id="KW-1185">Reference proteome</keyword>
<dbReference type="SUPFAM" id="SSF57903">
    <property type="entry name" value="FYVE/PHD zinc finger"/>
    <property type="match status" value="1"/>
</dbReference>
<dbReference type="OrthoDB" id="5795902at2759"/>
<dbReference type="InterPro" id="IPR019787">
    <property type="entry name" value="Znf_PHD-finger"/>
</dbReference>
<dbReference type="PROSITE" id="PS51157">
    <property type="entry name" value="ZF_UBR"/>
    <property type="match status" value="1"/>
</dbReference>
<evidence type="ECO:0000256" key="3">
    <source>
        <dbReference type="ARBA" id="ARBA00022833"/>
    </source>
</evidence>
<dbReference type="PROSITE" id="PS50016">
    <property type="entry name" value="ZF_PHD_2"/>
    <property type="match status" value="1"/>
</dbReference>
<evidence type="ECO:0000313" key="9">
    <source>
        <dbReference type="EMBL" id="KAF9578950.1"/>
    </source>
</evidence>
<dbReference type="Pfam" id="PF02207">
    <property type="entry name" value="zf-UBR"/>
    <property type="match status" value="1"/>
</dbReference>
<accession>A0A9P6KBR8</accession>
<dbReference type="SMART" id="SM00249">
    <property type="entry name" value="PHD"/>
    <property type="match status" value="1"/>
</dbReference>
<name>A0A9P6KBR8_9FUNG</name>
<dbReference type="Pfam" id="PF00628">
    <property type="entry name" value="PHD"/>
    <property type="match status" value="1"/>
</dbReference>
<evidence type="ECO:0000259" key="8">
    <source>
        <dbReference type="PROSITE" id="PS51157"/>
    </source>
</evidence>
<dbReference type="InterPro" id="IPR040204">
    <property type="entry name" value="UBR7"/>
</dbReference>
<dbReference type="CDD" id="cd19677">
    <property type="entry name" value="UBR-box_UBR7"/>
    <property type="match status" value="1"/>
</dbReference>
<feature type="non-terminal residue" evidence="9">
    <location>
        <position position="414"/>
    </location>
</feature>
<dbReference type="InterPro" id="IPR001965">
    <property type="entry name" value="Znf_PHD"/>
</dbReference>
<dbReference type="InterPro" id="IPR047506">
    <property type="entry name" value="UBR7-like_UBR-box"/>
</dbReference>
<dbReference type="PANTHER" id="PTHR13513:SF9">
    <property type="entry name" value="E3 UBIQUITIN-PROTEIN LIGASE UBR7-RELATED"/>
    <property type="match status" value="1"/>
</dbReference>
<dbReference type="GO" id="GO:0008270">
    <property type="term" value="F:zinc ion binding"/>
    <property type="evidence" value="ECO:0007669"/>
    <property type="project" value="UniProtKB-KW"/>
</dbReference>
<dbReference type="InterPro" id="IPR013083">
    <property type="entry name" value="Znf_RING/FYVE/PHD"/>
</dbReference>
<reference evidence="9" key="1">
    <citation type="journal article" date="2020" name="Fungal Divers.">
        <title>Resolving the Mortierellaceae phylogeny through synthesis of multi-gene phylogenetics and phylogenomics.</title>
        <authorList>
            <person name="Vandepol N."/>
            <person name="Liber J."/>
            <person name="Desiro A."/>
            <person name="Na H."/>
            <person name="Kennedy M."/>
            <person name="Barry K."/>
            <person name="Grigoriev I.V."/>
            <person name="Miller A.N."/>
            <person name="O'Donnell K."/>
            <person name="Stajich J.E."/>
            <person name="Bonito G."/>
        </authorList>
    </citation>
    <scope>NUCLEOTIDE SEQUENCE</scope>
    <source>
        <strain evidence="9">KOD1015</strain>
    </source>
</reference>
<evidence type="ECO:0000256" key="1">
    <source>
        <dbReference type="ARBA" id="ARBA00022723"/>
    </source>
</evidence>
<feature type="zinc finger region" description="UBR-type" evidence="5">
    <location>
        <begin position="1"/>
        <end position="66"/>
    </location>
</feature>
<dbReference type="EMBL" id="JAABOA010003177">
    <property type="protein sequence ID" value="KAF9578950.1"/>
    <property type="molecule type" value="Genomic_DNA"/>
</dbReference>
<evidence type="ECO:0000259" key="7">
    <source>
        <dbReference type="PROSITE" id="PS50016"/>
    </source>
</evidence>
<proteinExistence type="predicted"/>
<comment type="caution">
    <text evidence="9">The sequence shown here is derived from an EMBL/GenBank/DDBJ whole genome shotgun (WGS) entry which is preliminary data.</text>
</comment>
<feature type="region of interest" description="Disordered" evidence="6">
    <location>
        <begin position="166"/>
        <end position="248"/>
    </location>
</feature>
<keyword evidence="3" id="KW-0862">Zinc</keyword>
<dbReference type="SMART" id="SM00396">
    <property type="entry name" value="ZnF_UBR1"/>
    <property type="match status" value="1"/>
</dbReference>
<dbReference type="InterPro" id="IPR011011">
    <property type="entry name" value="Znf_FYVE_PHD"/>
</dbReference>
<sequence length="414" mass="46857">MGYIRQPVYACLTCNPNPTEEAGFCYSCSISCHGEHNLVELFTKRHFRCDCGTEKFKDTPCTLDPKPKGSVNELNQYNHNYLGRFCWCNVLYDPLKEESTMLQCVVCEDWFHDTCIGINPHQDDFDDFICRNCTKSHPFLRRYAQNTLFMIGISEKDGGPKAVTMIDCSKSKDKERKRSDEKGTSGAKQEEEVLIDIMSTTETKESTSKEKTVESEGIKDGTEDSVHAKRSLEDLTESTDNVDGEAEPKKKIKLESKMSSETTETVNLTTTSVTTTVTTTTVAGETSEECQLERQPIDAYPDLEVSLFATEGWRDLLCRCSDCVTLYTKEGVSFILGEDPIYEDEDDEDAETSILEGGMKKLSEMDRVEMMDGMLAYNKMRDEIRRFLVPFSEQGKVVTASDVQAFFSAKMEKR</sequence>
<dbReference type="PANTHER" id="PTHR13513">
    <property type="entry name" value="E3 UBIQUITIN-PROTEIN LIGASE UBR7"/>
    <property type="match status" value="1"/>
</dbReference>
<protein>
    <recommendedName>
        <fullName evidence="11">UBR-type domain-containing protein</fullName>
    </recommendedName>
</protein>
<evidence type="ECO:0000313" key="10">
    <source>
        <dbReference type="Proteomes" id="UP000780801"/>
    </source>
</evidence>
<dbReference type="GO" id="GO:0005737">
    <property type="term" value="C:cytoplasm"/>
    <property type="evidence" value="ECO:0007669"/>
    <property type="project" value="TreeGrafter"/>
</dbReference>
<organism evidence="9 10">
    <name type="scientific">Lunasporangiospora selenospora</name>
    <dbReference type="NCBI Taxonomy" id="979761"/>
    <lineage>
        <taxon>Eukaryota</taxon>
        <taxon>Fungi</taxon>
        <taxon>Fungi incertae sedis</taxon>
        <taxon>Mucoromycota</taxon>
        <taxon>Mortierellomycotina</taxon>
        <taxon>Mortierellomycetes</taxon>
        <taxon>Mortierellales</taxon>
        <taxon>Mortierellaceae</taxon>
        <taxon>Lunasporangiospora</taxon>
    </lineage>
</organism>
<dbReference type="Gene3D" id="3.30.40.10">
    <property type="entry name" value="Zinc/RING finger domain, C3HC4 (zinc finger)"/>
    <property type="match status" value="1"/>
</dbReference>
<evidence type="ECO:0000256" key="6">
    <source>
        <dbReference type="SAM" id="MobiDB-lite"/>
    </source>
</evidence>
<feature type="domain" description="UBR-type" evidence="8">
    <location>
        <begin position="1"/>
        <end position="66"/>
    </location>
</feature>
<gene>
    <name evidence="9" type="ORF">BGW38_005003</name>
</gene>
<dbReference type="InterPro" id="IPR003126">
    <property type="entry name" value="Znf_UBR"/>
</dbReference>
<keyword evidence="2 4" id="KW-0863">Zinc-finger</keyword>
<keyword evidence="1" id="KW-0479">Metal-binding</keyword>
<dbReference type="AlphaFoldDB" id="A0A9P6KBR8"/>
<dbReference type="Proteomes" id="UP000780801">
    <property type="component" value="Unassembled WGS sequence"/>
</dbReference>
<evidence type="ECO:0000256" key="5">
    <source>
        <dbReference type="PROSITE-ProRule" id="PRU00508"/>
    </source>
</evidence>